<sequence length="321" mass="35205">MALSNDILELARHRQPTQQRAAVLSIAQMLNPQPPAPSPSWAADTPISPRSAASPGTWSPAAMGPTSPNNYTYHSQPAQADHRAPWASSSQPRSQLARYTPHPTDPSTLVLRSWAPEGAAEYDSRDQRGGSYGGDEGWGSSSSRQHGGPCRGEPSSRVEEGYSPPRGLHVVPDRRRSSRPESPSTLDGSEGGAAGAGGGGGAHPSRPRHNFPAVILKVFMEKAEERILVNDDRCRFSKDQMVQIAEEAGVDIKKVETWYTNHRRRGFPQQMVEVLRREMVKAGRGDSPVPLATLRQWEAAAVHRLADHKNRRRKSRDEREG</sequence>
<evidence type="ECO:0000313" key="2">
    <source>
        <dbReference type="EMBL" id="KAK4039221.1"/>
    </source>
</evidence>
<feature type="compositionally biased region" description="Gly residues" evidence="1">
    <location>
        <begin position="189"/>
        <end position="202"/>
    </location>
</feature>
<gene>
    <name evidence="2" type="ORF">C8A01DRAFT_36845</name>
</gene>
<feature type="region of interest" description="Disordered" evidence="1">
    <location>
        <begin position="26"/>
        <end position="208"/>
    </location>
</feature>
<evidence type="ECO:0000313" key="3">
    <source>
        <dbReference type="Proteomes" id="UP001303115"/>
    </source>
</evidence>
<comment type="caution">
    <text evidence="2">The sequence shown here is derived from an EMBL/GenBank/DDBJ whole genome shotgun (WGS) entry which is preliminary data.</text>
</comment>
<dbReference type="EMBL" id="MU854407">
    <property type="protein sequence ID" value="KAK4039221.1"/>
    <property type="molecule type" value="Genomic_DNA"/>
</dbReference>
<protein>
    <recommendedName>
        <fullName evidence="4">Homeobox domain-containing protein</fullName>
    </recommendedName>
</protein>
<feature type="compositionally biased region" description="Polar residues" evidence="1">
    <location>
        <begin position="66"/>
        <end position="78"/>
    </location>
</feature>
<name>A0AAN6PE42_9PEZI</name>
<dbReference type="AlphaFoldDB" id="A0AAN6PE42"/>
<reference evidence="3" key="1">
    <citation type="journal article" date="2023" name="Mol. Phylogenet. Evol.">
        <title>Genome-scale phylogeny and comparative genomics of the fungal order Sordariales.</title>
        <authorList>
            <person name="Hensen N."/>
            <person name="Bonometti L."/>
            <person name="Westerberg I."/>
            <person name="Brannstrom I.O."/>
            <person name="Guillou S."/>
            <person name="Cros-Aarteil S."/>
            <person name="Calhoun S."/>
            <person name="Haridas S."/>
            <person name="Kuo A."/>
            <person name="Mondo S."/>
            <person name="Pangilinan J."/>
            <person name="Riley R."/>
            <person name="LaButti K."/>
            <person name="Andreopoulos B."/>
            <person name="Lipzen A."/>
            <person name="Chen C."/>
            <person name="Yan M."/>
            <person name="Daum C."/>
            <person name="Ng V."/>
            <person name="Clum A."/>
            <person name="Steindorff A."/>
            <person name="Ohm R.A."/>
            <person name="Martin F."/>
            <person name="Silar P."/>
            <person name="Natvig D.O."/>
            <person name="Lalanne C."/>
            <person name="Gautier V."/>
            <person name="Ament-Velasquez S.L."/>
            <person name="Kruys A."/>
            <person name="Hutchinson M.I."/>
            <person name="Powell A.J."/>
            <person name="Barry K."/>
            <person name="Miller A.N."/>
            <person name="Grigoriev I.V."/>
            <person name="Debuchy R."/>
            <person name="Gladieux P."/>
            <person name="Hiltunen Thoren M."/>
            <person name="Johannesson H."/>
        </authorList>
    </citation>
    <scope>NUCLEOTIDE SEQUENCE [LARGE SCALE GENOMIC DNA]</scope>
    <source>
        <strain evidence="3">CBS 284.82</strain>
    </source>
</reference>
<keyword evidence="3" id="KW-1185">Reference proteome</keyword>
<organism evidence="2 3">
    <name type="scientific">Parachaetomium inaequale</name>
    <dbReference type="NCBI Taxonomy" id="2588326"/>
    <lineage>
        <taxon>Eukaryota</taxon>
        <taxon>Fungi</taxon>
        <taxon>Dikarya</taxon>
        <taxon>Ascomycota</taxon>
        <taxon>Pezizomycotina</taxon>
        <taxon>Sordariomycetes</taxon>
        <taxon>Sordariomycetidae</taxon>
        <taxon>Sordariales</taxon>
        <taxon>Chaetomiaceae</taxon>
        <taxon>Parachaetomium</taxon>
    </lineage>
</organism>
<accession>A0AAN6PE42</accession>
<evidence type="ECO:0000256" key="1">
    <source>
        <dbReference type="SAM" id="MobiDB-lite"/>
    </source>
</evidence>
<dbReference type="Proteomes" id="UP001303115">
    <property type="component" value="Unassembled WGS sequence"/>
</dbReference>
<evidence type="ECO:0008006" key="4">
    <source>
        <dbReference type="Google" id="ProtNLM"/>
    </source>
</evidence>
<dbReference type="Gene3D" id="1.10.10.60">
    <property type="entry name" value="Homeodomain-like"/>
    <property type="match status" value="1"/>
</dbReference>
<proteinExistence type="predicted"/>